<evidence type="ECO:0000313" key="2">
    <source>
        <dbReference type="Proteomes" id="UP001153332"/>
    </source>
</evidence>
<protein>
    <submittedName>
        <fullName evidence="1">Uncharacterized protein</fullName>
    </submittedName>
</protein>
<dbReference type="EMBL" id="JAPUUL010000361">
    <property type="protein sequence ID" value="KAJ8131090.1"/>
    <property type="molecule type" value="Genomic_DNA"/>
</dbReference>
<name>A0ACC2JU80_9PEZI</name>
<organism evidence="1 2">
    <name type="scientific">Lasiodiplodia mahajangana</name>
    <dbReference type="NCBI Taxonomy" id="1108764"/>
    <lineage>
        <taxon>Eukaryota</taxon>
        <taxon>Fungi</taxon>
        <taxon>Dikarya</taxon>
        <taxon>Ascomycota</taxon>
        <taxon>Pezizomycotina</taxon>
        <taxon>Dothideomycetes</taxon>
        <taxon>Dothideomycetes incertae sedis</taxon>
        <taxon>Botryosphaeriales</taxon>
        <taxon>Botryosphaeriaceae</taxon>
        <taxon>Lasiodiplodia</taxon>
    </lineage>
</organism>
<evidence type="ECO:0000313" key="1">
    <source>
        <dbReference type="EMBL" id="KAJ8131090.1"/>
    </source>
</evidence>
<proteinExistence type="predicted"/>
<accession>A0ACC2JU80</accession>
<keyword evidence="2" id="KW-1185">Reference proteome</keyword>
<gene>
    <name evidence="1" type="ORF">O1611_g2535</name>
</gene>
<reference evidence="1" key="1">
    <citation type="submission" date="2022-12" db="EMBL/GenBank/DDBJ databases">
        <title>Genome Sequence of Lasiodiplodia mahajangana.</title>
        <authorList>
            <person name="Buettner E."/>
        </authorList>
    </citation>
    <scope>NUCLEOTIDE SEQUENCE</scope>
    <source>
        <strain evidence="1">VT137</strain>
    </source>
</reference>
<sequence length="1044" mass="116076">MSPVAHSRTTTTRSTSAMTSYARNHTTEPVRGDSAGRATNVGNYGTRKEPFRHIDDIVSVGVDLDPHATIRKVLEAGDAHMQQAITYKAFGRPDLALQEYIKAFTIAVDKVPKHKDYPSLKSDRGDLNRRYQALKINITNNGVAYDKVKELIKEDNLRSGVRPKKTISKAPTNLLSELPSVPSNAPLQQSTNNHNIPHPNYANGNARDASTHQQPVHLGDQLHDGSGLERKPRPIVHPKPQALHGNSIKPVLDRAPPDLAARFAKLRSPQESRNKSSPPSPAKPIGPRAMPPSHRLPLSVRSSLPGMPKIPDAVYSPVRGTLTGEAASLPSSTPRGMFSRTNSVVSISGTPSRNSMESVSRTFNKEQFVAAHTYGDSQTSSVNHPDIPAGDLITVKELLRWMEDPSVSPNIRILLIDVRDRQSFDEGHIMSQSTICLDPTILTRQDISAADIADSMVLAPTSEKLAFEQRDEADLIVFYDQNSELIPQKATSDVTEMVISNLRQALVHFSFPKQLNHTPKLLVGGLDAWVDERGYQSLQTSKTQSIVSHSAASSSASRQRLANRTLKPEEVNTIEAMIERDENGDFDYAKSRDEFMRRYPSLREPESMTSNKQDGPSARSTGLGGEEFLKDITPMPPVRPKPSVARTRYSGLESPDEHMPGGFAMVAAAPNLAPPLDKPTGLINPQNWCYANASIQVLLVCRGWVDYFLEPQWPTKYRPDVDPSNPAYNQLLCKILGNLFQWLSQRTFSNMKATTLMHYLRSIYPATWQGGQVITLGDNRQHDSDEFITFLFTQLESETRLRLTRNVLPQLDETTAVGSVAGFCGRREYDSIISQYWYMVEIQTLTCRHCGVATHQSMEVDRHMFAPPADHDGTLEPLIAEHFESTLGMSECDACKNKGKDMTRQAARLPPLLRIVLNRTDQTGSTKILRPFTFPFNDLDWGKHALSLGERQQIAQILGGDAADGFDCPAKYDLIGVVLHAGATMASGHYTCYIKADDGTWTYCNDTLLEPRLPTSIVKERVYRCDGQFTPHQLYYKRQAKETT</sequence>
<dbReference type="Proteomes" id="UP001153332">
    <property type="component" value="Unassembled WGS sequence"/>
</dbReference>
<comment type="caution">
    <text evidence="1">The sequence shown here is derived from an EMBL/GenBank/DDBJ whole genome shotgun (WGS) entry which is preliminary data.</text>
</comment>